<dbReference type="Gene3D" id="6.10.140.2220">
    <property type="match status" value="2"/>
</dbReference>
<accession>A0A9P6W0V1</accession>
<protein>
    <recommendedName>
        <fullName evidence="4">MYND-type domain-containing protein</fullName>
    </recommendedName>
</protein>
<dbReference type="InterPro" id="IPR002893">
    <property type="entry name" value="Znf_MYND"/>
</dbReference>
<dbReference type="Proteomes" id="UP000777482">
    <property type="component" value="Unassembled WGS sequence"/>
</dbReference>
<comment type="caution">
    <text evidence="5">The sequence shown here is derived from an EMBL/GenBank/DDBJ whole genome shotgun (WGS) entry which is preliminary data.</text>
</comment>
<keyword evidence="1" id="KW-0479">Metal-binding</keyword>
<evidence type="ECO:0000313" key="6">
    <source>
        <dbReference type="Proteomes" id="UP000777482"/>
    </source>
</evidence>
<proteinExistence type="predicted"/>
<dbReference type="Pfam" id="PF01753">
    <property type="entry name" value="zf-MYND"/>
    <property type="match status" value="1"/>
</dbReference>
<dbReference type="SUPFAM" id="SSF144232">
    <property type="entry name" value="HIT/MYND zinc finger-like"/>
    <property type="match status" value="2"/>
</dbReference>
<evidence type="ECO:0000256" key="3">
    <source>
        <dbReference type="ARBA" id="ARBA00022833"/>
    </source>
</evidence>
<keyword evidence="6" id="KW-1185">Reference proteome</keyword>
<feature type="domain" description="MYND-type" evidence="4">
    <location>
        <begin position="10"/>
        <end position="50"/>
    </location>
</feature>
<organism evidence="5 6">
    <name type="scientific">Rhodotorula mucilaginosa</name>
    <name type="common">Yeast</name>
    <name type="synonym">Rhodotorula rubra</name>
    <dbReference type="NCBI Taxonomy" id="5537"/>
    <lineage>
        <taxon>Eukaryota</taxon>
        <taxon>Fungi</taxon>
        <taxon>Dikarya</taxon>
        <taxon>Basidiomycota</taxon>
        <taxon>Pucciniomycotina</taxon>
        <taxon>Microbotryomycetes</taxon>
        <taxon>Sporidiobolales</taxon>
        <taxon>Sporidiobolaceae</taxon>
        <taxon>Rhodotorula</taxon>
    </lineage>
</organism>
<name>A0A9P6W0V1_RHOMI</name>
<keyword evidence="3" id="KW-0862">Zinc</keyword>
<dbReference type="AlphaFoldDB" id="A0A9P6W0V1"/>
<evidence type="ECO:0000259" key="4">
    <source>
        <dbReference type="Pfam" id="PF01753"/>
    </source>
</evidence>
<dbReference type="EMBL" id="PUHQ01000042">
    <property type="protein sequence ID" value="KAG0660614.1"/>
    <property type="molecule type" value="Genomic_DNA"/>
</dbReference>
<sequence>MSSQAQEKKCCVCGAPSTMRCSACATVGVDLYFCSAEHQKLVWFAHKPLCGPQKADFQVLPEFTPAEIRILQSPAFLQTFSQRRVPGRAFATAGEALAVLERCRNLLPGSTVQNAPRLPEWLKSLADPVLRGALRIYINSALSDFLYSADGLMHDPLDLPAYSFGLDCYLWFTSTQTTLPWLTFQQFLHGATIWAGLLRILAGRVTVTGVDTSCVTSELVASTLERFLQAGDLNLGTVVDGRGLIPLVSQPLHSVPAMSRYNVRTSISTTASTASSALCFGFIARLRHHPTSRVDSKQDRSDAMSLQAEKKKCCVCGASSTLRCSACAQAGVDLYFCSAEHQKLVWFAHKPLCGPRKADFEVLPAFTPAETRILQSPAFLHTFRQRRVPGRSSVLLGQVMDRLERESQLVPGSIMQNMARMQDWLTSLTSPDLFGAVRLFLNSALSDFVYSQSGTADPLETPAHAFAFDCYVWLTLTHPAMPPPKLYRFSHGATIWAGLLRILAGRVTVAGVDSAFTDLNLAVDVTGGGLLPLVSQPLHSVPAMSRFNVQTSMVAGDPASNRISIGCPGDASHAERFAQTVRERFFPNAT</sequence>
<evidence type="ECO:0000256" key="1">
    <source>
        <dbReference type="ARBA" id="ARBA00022723"/>
    </source>
</evidence>
<keyword evidence="2" id="KW-0863">Zinc-finger</keyword>
<dbReference type="GO" id="GO:0008270">
    <property type="term" value="F:zinc ion binding"/>
    <property type="evidence" value="ECO:0007669"/>
    <property type="project" value="UniProtKB-KW"/>
</dbReference>
<reference evidence="5 6" key="1">
    <citation type="submission" date="2020-11" db="EMBL/GenBank/DDBJ databases">
        <title>Kefir isolates.</title>
        <authorList>
            <person name="Marcisauskas S."/>
            <person name="Kim Y."/>
            <person name="Blasche S."/>
        </authorList>
    </citation>
    <scope>NUCLEOTIDE SEQUENCE [LARGE SCALE GENOMIC DNA]</scope>
    <source>
        <strain evidence="5 6">KR</strain>
    </source>
</reference>
<dbReference type="OrthoDB" id="2840262at2759"/>
<evidence type="ECO:0000256" key="2">
    <source>
        <dbReference type="ARBA" id="ARBA00022771"/>
    </source>
</evidence>
<gene>
    <name evidence="5" type="ORF">C6P46_004477</name>
</gene>
<evidence type="ECO:0000313" key="5">
    <source>
        <dbReference type="EMBL" id="KAG0660614.1"/>
    </source>
</evidence>